<organism evidence="1 2">
    <name type="scientific">Citrullus colocynthis</name>
    <name type="common">colocynth</name>
    <dbReference type="NCBI Taxonomy" id="252529"/>
    <lineage>
        <taxon>Eukaryota</taxon>
        <taxon>Viridiplantae</taxon>
        <taxon>Streptophyta</taxon>
        <taxon>Embryophyta</taxon>
        <taxon>Tracheophyta</taxon>
        <taxon>Spermatophyta</taxon>
        <taxon>Magnoliopsida</taxon>
        <taxon>eudicotyledons</taxon>
        <taxon>Gunneridae</taxon>
        <taxon>Pentapetalae</taxon>
        <taxon>rosids</taxon>
        <taxon>fabids</taxon>
        <taxon>Cucurbitales</taxon>
        <taxon>Cucurbitaceae</taxon>
        <taxon>Benincaseae</taxon>
        <taxon>Citrullus</taxon>
    </lineage>
</organism>
<accession>A0ABP0YJK3</accession>
<evidence type="ECO:0000313" key="1">
    <source>
        <dbReference type="EMBL" id="CAK9320669.1"/>
    </source>
</evidence>
<name>A0ABP0YJK3_9ROSI</name>
<dbReference type="EMBL" id="OZ021738">
    <property type="protein sequence ID" value="CAK9320669.1"/>
    <property type="molecule type" value="Genomic_DNA"/>
</dbReference>
<evidence type="ECO:0000313" key="2">
    <source>
        <dbReference type="Proteomes" id="UP001642487"/>
    </source>
</evidence>
<gene>
    <name evidence="1" type="ORF">CITCOLO1_LOCUS12724</name>
</gene>
<sequence>MDGRCYRGATSRDGEGWGRLMTCTATRVNHVAQSPPSMVSNICHFFSSHQIETAFSLFFLSNRKCKQTPVTRYATIVRAVVMKRWRNGGRRAVAVTDVRGTEALSSWMQEHADDGHARSLSERNTLLRPWVCGKCFKIMEHFFVPIDVAWRTLLFRFVAKLKWSNAINGRRLKASRLQITLDISLM</sequence>
<protein>
    <submittedName>
        <fullName evidence="1">Uncharacterized protein</fullName>
    </submittedName>
</protein>
<dbReference type="Proteomes" id="UP001642487">
    <property type="component" value="Chromosome 4"/>
</dbReference>
<reference evidence="1 2" key="1">
    <citation type="submission" date="2024-03" db="EMBL/GenBank/DDBJ databases">
        <authorList>
            <person name="Gkanogiannis A."/>
            <person name="Becerra Lopez-Lavalle L."/>
        </authorList>
    </citation>
    <scope>NUCLEOTIDE SEQUENCE [LARGE SCALE GENOMIC DNA]</scope>
</reference>
<proteinExistence type="predicted"/>
<keyword evidence="2" id="KW-1185">Reference proteome</keyword>